<evidence type="ECO:0000313" key="1">
    <source>
        <dbReference type="EMBL" id="AQQ51991.1"/>
    </source>
</evidence>
<gene>
    <name evidence="1" type="ORF">B0X71_01860</name>
</gene>
<accession>A0A1Q2KUW9</accession>
<dbReference type="KEGG" id="pmar:B0X71_01860"/>
<dbReference type="Proteomes" id="UP000188184">
    <property type="component" value="Chromosome"/>
</dbReference>
<dbReference type="AlphaFoldDB" id="A0A1Q2KUW9"/>
<dbReference type="RefSeq" id="WP_077587862.1">
    <property type="nucleotide sequence ID" value="NZ_CP019640.1"/>
</dbReference>
<protein>
    <submittedName>
        <fullName evidence="1">Uncharacterized protein</fullName>
    </submittedName>
</protein>
<name>A0A1Q2KUW9_9BACL</name>
<dbReference type="OrthoDB" id="2390014at2"/>
<evidence type="ECO:0000313" key="2">
    <source>
        <dbReference type="Proteomes" id="UP000188184"/>
    </source>
</evidence>
<keyword evidence="2" id="KW-1185">Reference proteome</keyword>
<reference evidence="1 2" key="1">
    <citation type="submission" date="2017-02" db="EMBL/GenBank/DDBJ databases">
        <title>The complete genomic sequence of a novel cold adapted crude oil-degrading bacterium Planococcus qaidamina Y42.</title>
        <authorList>
            <person name="Yang R."/>
        </authorList>
    </citation>
    <scope>NUCLEOTIDE SEQUENCE [LARGE SCALE GENOMIC DNA]</scope>
    <source>
        <strain evidence="1 2">Y42</strain>
    </source>
</reference>
<organism evidence="1 2">
    <name type="scientific">Planococcus lenghuensis</name>
    <dbReference type="NCBI Taxonomy" id="2213202"/>
    <lineage>
        <taxon>Bacteria</taxon>
        <taxon>Bacillati</taxon>
        <taxon>Bacillota</taxon>
        <taxon>Bacilli</taxon>
        <taxon>Bacillales</taxon>
        <taxon>Caryophanaceae</taxon>
        <taxon>Planococcus</taxon>
    </lineage>
</organism>
<proteinExistence type="predicted"/>
<dbReference type="EMBL" id="CP019640">
    <property type="protein sequence ID" value="AQQ51991.1"/>
    <property type="molecule type" value="Genomic_DNA"/>
</dbReference>
<sequence length="98" mass="11041">MKGTTRTITLAGAALAGFYLLKKNRGKVTDEIKEAVENPEQFMEEVIEQVDTVKRILTAVYMEIWGAPQDEEDGRMVSEGALTSVQYYNKNQEPDRIA</sequence>